<name>A0AAD8C3K4_BIOPF</name>
<dbReference type="EMBL" id="JASAOG010000012">
    <property type="protein sequence ID" value="KAK0065864.1"/>
    <property type="molecule type" value="Genomic_DNA"/>
</dbReference>
<protein>
    <recommendedName>
        <fullName evidence="4">Copper transport protein</fullName>
    </recommendedName>
</protein>
<keyword evidence="3 4" id="KW-0472">Membrane</keyword>
<dbReference type="InterPro" id="IPR007274">
    <property type="entry name" value="Cop_transporter"/>
</dbReference>
<evidence type="ECO:0000256" key="3">
    <source>
        <dbReference type="ARBA" id="ARBA00023136"/>
    </source>
</evidence>
<keyword evidence="4" id="KW-0186">Copper</keyword>
<keyword evidence="2 4" id="KW-1133">Transmembrane helix</keyword>
<evidence type="ECO:0000256" key="4">
    <source>
        <dbReference type="RuleBase" id="RU367022"/>
    </source>
</evidence>
<keyword evidence="4" id="KW-0406">Ion transport</keyword>
<accession>A0AAD8C3K4</accession>
<reference evidence="5" key="1">
    <citation type="journal article" date="2023" name="PLoS Negl. Trop. Dis.">
        <title>A genome sequence for Biomphalaria pfeifferi, the major vector snail for the human-infecting parasite Schistosoma mansoni.</title>
        <authorList>
            <person name="Bu L."/>
            <person name="Lu L."/>
            <person name="Laidemitt M.R."/>
            <person name="Zhang S.M."/>
            <person name="Mutuku M."/>
            <person name="Mkoji G."/>
            <person name="Steinauer M."/>
            <person name="Loker E.S."/>
        </authorList>
    </citation>
    <scope>NUCLEOTIDE SEQUENCE</scope>
    <source>
        <strain evidence="5">KasaAsao</strain>
    </source>
</reference>
<evidence type="ECO:0000313" key="6">
    <source>
        <dbReference type="Proteomes" id="UP001233172"/>
    </source>
</evidence>
<proteinExistence type="inferred from homology"/>
<gene>
    <name evidence="5" type="ORF">Bpfe_004661</name>
</gene>
<comment type="caution">
    <text evidence="5">The sequence shown here is derived from an EMBL/GenBank/DDBJ whole genome shotgun (WGS) entry which is preliminary data.</text>
</comment>
<dbReference type="PANTHER" id="PTHR12483">
    <property type="entry name" value="SOLUTE CARRIER FAMILY 31 COPPER TRANSPORTERS"/>
    <property type="match status" value="1"/>
</dbReference>
<reference evidence="5" key="2">
    <citation type="submission" date="2023-04" db="EMBL/GenBank/DDBJ databases">
        <authorList>
            <person name="Bu L."/>
            <person name="Lu L."/>
            <person name="Laidemitt M.R."/>
            <person name="Zhang S.M."/>
            <person name="Mutuku M."/>
            <person name="Mkoji G."/>
            <person name="Steinauer M."/>
            <person name="Loker E.S."/>
        </authorList>
    </citation>
    <scope>NUCLEOTIDE SEQUENCE</scope>
    <source>
        <strain evidence="5">KasaAsao</strain>
        <tissue evidence="5">Whole Snail</tissue>
    </source>
</reference>
<dbReference type="GO" id="GO:0016020">
    <property type="term" value="C:membrane"/>
    <property type="evidence" value="ECO:0007669"/>
    <property type="project" value="UniProtKB-SubCell"/>
</dbReference>
<feature type="transmembrane region" description="Helical" evidence="4">
    <location>
        <begin position="20"/>
        <end position="42"/>
    </location>
</feature>
<keyword evidence="1 4" id="KW-0812">Transmembrane</keyword>
<comment type="similarity">
    <text evidence="4">Belongs to the copper transporter (Ctr) (TC 1.A.56) family. SLC31A subfamily.</text>
</comment>
<dbReference type="AlphaFoldDB" id="A0AAD8C3K4"/>
<keyword evidence="4" id="KW-0813">Transport</keyword>
<organism evidence="5 6">
    <name type="scientific">Biomphalaria pfeifferi</name>
    <name type="common">Bloodfluke planorb</name>
    <name type="synonym">Freshwater snail</name>
    <dbReference type="NCBI Taxonomy" id="112525"/>
    <lineage>
        <taxon>Eukaryota</taxon>
        <taxon>Metazoa</taxon>
        <taxon>Spiralia</taxon>
        <taxon>Lophotrochozoa</taxon>
        <taxon>Mollusca</taxon>
        <taxon>Gastropoda</taxon>
        <taxon>Heterobranchia</taxon>
        <taxon>Euthyneura</taxon>
        <taxon>Panpulmonata</taxon>
        <taxon>Hygrophila</taxon>
        <taxon>Lymnaeoidea</taxon>
        <taxon>Planorbidae</taxon>
        <taxon>Biomphalaria</taxon>
    </lineage>
</organism>
<comment type="subcellular location">
    <subcellularLocation>
        <location evidence="4">Membrane</location>
        <topology evidence="4">Multi-pass membrane protein</topology>
    </subcellularLocation>
</comment>
<dbReference type="PANTHER" id="PTHR12483:SF115">
    <property type="entry name" value="COPPER TRANSPORT PROTEIN"/>
    <property type="match status" value="1"/>
</dbReference>
<keyword evidence="4" id="KW-0187">Copper transport</keyword>
<feature type="transmembrane region" description="Helical" evidence="4">
    <location>
        <begin position="98"/>
        <end position="118"/>
    </location>
</feature>
<keyword evidence="6" id="KW-1185">Reference proteome</keyword>
<evidence type="ECO:0000313" key="5">
    <source>
        <dbReference type="EMBL" id="KAK0065864.1"/>
    </source>
</evidence>
<dbReference type="Pfam" id="PF04145">
    <property type="entry name" value="Ctr"/>
    <property type="match status" value="1"/>
</dbReference>
<dbReference type="Proteomes" id="UP001233172">
    <property type="component" value="Unassembled WGS sequence"/>
</dbReference>
<evidence type="ECO:0000256" key="2">
    <source>
        <dbReference type="ARBA" id="ARBA00022989"/>
    </source>
</evidence>
<dbReference type="GO" id="GO:0005375">
    <property type="term" value="F:copper ion transmembrane transporter activity"/>
    <property type="evidence" value="ECO:0007669"/>
    <property type="project" value="UniProtKB-UniRule"/>
</dbReference>
<evidence type="ECO:0000256" key="1">
    <source>
        <dbReference type="ARBA" id="ARBA00022692"/>
    </source>
</evidence>
<sequence length="201" mass="22635">MMGMYFDTTVLMNNILFVNWNTTTAGGVVLASFLSFFFTALFEGLKTLKSYVMLLRKSDPFDKESIKKRGLQSRESQINLVSQNSNNQTKGLKQWRGIMFTVESVLNLVSFFYAYLLMLIVMTYSVWLVLAVIIGAGVGYFFFHPISENLVVKFAAKSSPPKPVSCCSSTDDASKGLHLQEQPKEHARLLQASVRDYQGIK</sequence>
<feature type="transmembrane region" description="Helical" evidence="4">
    <location>
        <begin position="124"/>
        <end position="143"/>
    </location>
</feature>